<evidence type="ECO:0000313" key="6">
    <source>
        <dbReference type="Proteomes" id="UP000807159"/>
    </source>
</evidence>
<dbReference type="InterPro" id="IPR000782">
    <property type="entry name" value="FAS1_domain"/>
</dbReference>
<gene>
    <name evidence="5" type="ORF">H0E87_031181</name>
</gene>
<organism evidence="5 6">
    <name type="scientific">Populus deltoides</name>
    <name type="common">Eastern poplar</name>
    <name type="synonym">Eastern cottonwood</name>
    <dbReference type="NCBI Taxonomy" id="3696"/>
    <lineage>
        <taxon>Eukaryota</taxon>
        <taxon>Viridiplantae</taxon>
        <taxon>Streptophyta</taxon>
        <taxon>Embryophyta</taxon>
        <taxon>Tracheophyta</taxon>
        <taxon>Spermatophyta</taxon>
        <taxon>Magnoliopsida</taxon>
        <taxon>eudicotyledons</taxon>
        <taxon>Gunneridae</taxon>
        <taxon>Pentapetalae</taxon>
        <taxon>rosids</taxon>
        <taxon>fabids</taxon>
        <taxon>Malpighiales</taxon>
        <taxon>Salicaceae</taxon>
        <taxon>Saliceae</taxon>
        <taxon>Populus</taxon>
    </lineage>
</organism>
<feature type="compositionally biased region" description="Basic residues" evidence="2">
    <location>
        <begin position="256"/>
        <end position="273"/>
    </location>
</feature>
<evidence type="ECO:0000259" key="4">
    <source>
        <dbReference type="Pfam" id="PF02469"/>
    </source>
</evidence>
<feature type="compositionally biased region" description="Basic residues" evidence="2">
    <location>
        <begin position="224"/>
        <end position="234"/>
    </location>
</feature>
<dbReference type="Gene3D" id="2.30.180.10">
    <property type="entry name" value="FAS1 domain"/>
    <property type="match status" value="1"/>
</dbReference>
<reference evidence="5" key="1">
    <citation type="journal article" date="2021" name="J. Hered.">
        <title>Genome Assembly of Salicaceae Populus deltoides (Eastern Cottonwood) I-69 Based on Nanopore Sequencing and Hi-C Technologies.</title>
        <authorList>
            <person name="Bai S."/>
            <person name="Wu H."/>
            <person name="Zhang J."/>
            <person name="Pan Z."/>
            <person name="Zhao W."/>
            <person name="Li Z."/>
            <person name="Tong C."/>
        </authorList>
    </citation>
    <scope>NUCLEOTIDE SEQUENCE</scope>
    <source>
        <tissue evidence="5">Leaf</tissue>
    </source>
</reference>
<dbReference type="Proteomes" id="UP000807159">
    <property type="component" value="Chromosome 19"/>
</dbReference>
<comment type="similarity">
    <text evidence="1">Belongs to the fasciclin-like AGP family.</text>
</comment>
<accession>A0A8T2WMB3</accession>
<proteinExistence type="inferred from homology"/>
<evidence type="ECO:0000256" key="1">
    <source>
        <dbReference type="ARBA" id="ARBA00007843"/>
    </source>
</evidence>
<keyword evidence="6" id="KW-1185">Reference proteome</keyword>
<evidence type="ECO:0000256" key="3">
    <source>
        <dbReference type="SAM" id="SignalP"/>
    </source>
</evidence>
<dbReference type="FunFam" id="2.30.180.10:FF:000046">
    <property type="entry name" value="Fasciclin-like arabinogalactan family protein"/>
    <property type="match status" value="1"/>
</dbReference>
<protein>
    <recommendedName>
        <fullName evidence="4">FAS1 domain-containing protein</fullName>
    </recommendedName>
</protein>
<dbReference type="SUPFAM" id="SSF82153">
    <property type="entry name" value="FAS1 domain"/>
    <property type="match status" value="1"/>
</dbReference>
<evidence type="ECO:0000256" key="2">
    <source>
        <dbReference type="SAM" id="MobiDB-lite"/>
    </source>
</evidence>
<dbReference type="EMBL" id="JACEGQ020000019">
    <property type="protein sequence ID" value="KAH8481141.1"/>
    <property type="molecule type" value="Genomic_DNA"/>
</dbReference>
<feature type="signal peptide" evidence="3">
    <location>
        <begin position="1"/>
        <end position="31"/>
    </location>
</feature>
<dbReference type="Pfam" id="PF02469">
    <property type="entry name" value="Fasciclin"/>
    <property type="match status" value="1"/>
</dbReference>
<dbReference type="InterPro" id="IPR036378">
    <property type="entry name" value="FAS1_dom_sf"/>
</dbReference>
<evidence type="ECO:0000313" key="5">
    <source>
        <dbReference type="EMBL" id="KAH8481141.1"/>
    </source>
</evidence>
<dbReference type="PANTHER" id="PTHR33985:SF15">
    <property type="entry name" value="FASCICLIN-LIKE ARABINOGALACTAN PROTEIN 19"/>
    <property type="match status" value="1"/>
</dbReference>
<sequence length="297" mass="32336">MGPQNLMINKSTAKILLHLLLLSLLHQITTASLTDQELDFALSSLRSYGYTLFPNAISTSDLRLQLLNQSSNATSTSTFTLFCPPDSLLFSVDLASTAPHYTKSLFLHVSPSRLSTSDLRNLTAASGGTYIDSLVPNHRLLIANSLAQLNGTVDGSILVNRVRVSVPDLFLGSDIAVHGLDGILVAGFEDKVEDTSFEAATWSPANAIGSAERNSPLAGRFPARRRKGRNHRQNGRNGGIRRNNHRGRRINGGIRRNNHRGRRINGGRRHRGGRNVSGGTRGDGVTHGAFAMYNHRL</sequence>
<dbReference type="AlphaFoldDB" id="A0A8T2WMB3"/>
<dbReference type="PANTHER" id="PTHR33985">
    <property type="entry name" value="OS02G0491300 PROTEIN-RELATED"/>
    <property type="match status" value="1"/>
</dbReference>
<name>A0A8T2WMB3_POPDE</name>
<dbReference type="InterPro" id="IPR052806">
    <property type="entry name" value="Fasciclin-like_AGP"/>
</dbReference>
<feature type="region of interest" description="Disordered" evidence="2">
    <location>
        <begin position="224"/>
        <end position="283"/>
    </location>
</feature>
<feature type="chain" id="PRO_5035863655" description="FAS1 domain-containing protein" evidence="3">
    <location>
        <begin position="32"/>
        <end position="297"/>
    </location>
</feature>
<comment type="caution">
    <text evidence="5">The sequence shown here is derived from an EMBL/GenBank/DDBJ whole genome shotgun (WGS) entry which is preliminary data.</text>
</comment>
<feature type="domain" description="FAS1" evidence="4">
    <location>
        <begin position="50"/>
        <end position="185"/>
    </location>
</feature>
<keyword evidence="3" id="KW-0732">Signal</keyword>